<keyword evidence="8 9" id="KW-0472">Membrane</keyword>
<evidence type="ECO:0000256" key="1">
    <source>
        <dbReference type="ARBA" id="ARBA00004651"/>
    </source>
</evidence>
<evidence type="ECO:0000256" key="9">
    <source>
        <dbReference type="SAM" id="Phobius"/>
    </source>
</evidence>
<evidence type="ECO:0000256" key="3">
    <source>
        <dbReference type="ARBA" id="ARBA00022475"/>
    </source>
</evidence>
<evidence type="ECO:0000313" key="13">
    <source>
        <dbReference type="Proteomes" id="UP000051841"/>
    </source>
</evidence>
<dbReference type="InterPro" id="IPR039421">
    <property type="entry name" value="Type_1_exporter"/>
</dbReference>
<dbReference type="GO" id="GO:0005524">
    <property type="term" value="F:ATP binding"/>
    <property type="evidence" value="ECO:0007669"/>
    <property type="project" value="UniProtKB-KW"/>
</dbReference>
<dbReference type="Gene3D" id="1.20.1560.10">
    <property type="entry name" value="ABC transporter type 1, transmembrane domain"/>
    <property type="match status" value="1"/>
</dbReference>
<accession>A0A0R2H9Q8</accession>
<reference evidence="12 13" key="1">
    <citation type="journal article" date="2015" name="Genome Announc.">
        <title>Expanding the biotechnology potential of lactobacilli through comparative genomics of 213 strains and associated genera.</title>
        <authorList>
            <person name="Sun Z."/>
            <person name="Harris H.M."/>
            <person name="McCann A."/>
            <person name="Guo C."/>
            <person name="Argimon S."/>
            <person name="Zhang W."/>
            <person name="Yang X."/>
            <person name="Jeffery I.B."/>
            <person name="Cooney J.C."/>
            <person name="Kagawa T.F."/>
            <person name="Liu W."/>
            <person name="Song Y."/>
            <person name="Salvetti E."/>
            <person name="Wrobel A."/>
            <person name="Rasinkangas P."/>
            <person name="Parkhill J."/>
            <person name="Rea M.C."/>
            <person name="O'Sullivan O."/>
            <person name="Ritari J."/>
            <person name="Douillard F.P."/>
            <person name="Paul Ross R."/>
            <person name="Yang R."/>
            <person name="Briner A.E."/>
            <person name="Felis G.E."/>
            <person name="de Vos W.M."/>
            <person name="Barrangou R."/>
            <person name="Klaenhammer T.R."/>
            <person name="Caufield P.W."/>
            <person name="Cui Y."/>
            <person name="Zhang H."/>
            <person name="O'Toole P.W."/>
        </authorList>
    </citation>
    <scope>NUCLEOTIDE SEQUENCE [LARGE SCALE GENOMIC DNA]</scope>
    <source>
        <strain evidence="12 13">DSM 20405</strain>
    </source>
</reference>
<evidence type="ECO:0000256" key="7">
    <source>
        <dbReference type="ARBA" id="ARBA00022989"/>
    </source>
</evidence>
<evidence type="ECO:0000256" key="6">
    <source>
        <dbReference type="ARBA" id="ARBA00022840"/>
    </source>
</evidence>
<evidence type="ECO:0000256" key="4">
    <source>
        <dbReference type="ARBA" id="ARBA00022692"/>
    </source>
</evidence>
<dbReference type="InterPro" id="IPR003593">
    <property type="entry name" value="AAA+_ATPase"/>
</dbReference>
<feature type="transmembrane region" description="Helical" evidence="9">
    <location>
        <begin position="93"/>
        <end position="110"/>
    </location>
</feature>
<evidence type="ECO:0000256" key="2">
    <source>
        <dbReference type="ARBA" id="ARBA00022448"/>
    </source>
</evidence>
<dbReference type="PANTHER" id="PTHR43394">
    <property type="entry name" value="ATP-DEPENDENT PERMEASE MDL1, MITOCHONDRIAL"/>
    <property type="match status" value="1"/>
</dbReference>
<dbReference type="Proteomes" id="UP000051841">
    <property type="component" value="Unassembled WGS sequence"/>
</dbReference>
<feature type="domain" description="ABC transporter" evidence="10">
    <location>
        <begin position="270"/>
        <end position="506"/>
    </location>
</feature>
<evidence type="ECO:0000259" key="10">
    <source>
        <dbReference type="PROSITE" id="PS50893"/>
    </source>
</evidence>
<proteinExistence type="predicted"/>
<dbReference type="InterPro" id="IPR027417">
    <property type="entry name" value="P-loop_NTPase"/>
</dbReference>
<evidence type="ECO:0000313" key="12">
    <source>
        <dbReference type="EMBL" id="KRN49715.1"/>
    </source>
</evidence>
<dbReference type="PROSITE" id="PS00211">
    <property type="entry name" value="ABC_TRANSPORTER_1"/>
    <property type="match status" value="1"/>
</dbReference>
<feature type="transmembrane region" description="Helical" evidence="9">
    <location>
        <begin position="69"/>
        <end position="87"/>
    </location>
</feature>
<dbReference type="InterPro" id="IPR011527">
    <property type="entry name" value="ABC1_TM_dom"/>
</dbReference>
<dbReference type="PROSITE" id="PS50929">
    <property type="entry name" value="ABC_TM1F"/>
    <property type="match status" value="1"/>
</dbReference>
<keyword evidence="5" id="KW-0547">Nucleotide-binding</keyword>
<dbReference type="GO" id="GO:0015421">
    <property type="term" value="F:ABC-type oligopeptide transporter activity"/>
    <property type="evidence" value="ECO:0007669"/>
    <property type="project" value="TreeGrafter"/>
</dbReference>
<dbReference type="SMART" id="SM00382">
    <property type="entry name" value="AAA"/>
    <property type="match status" value="1"/>
</dbReference>
<evidence type="ECO:0000256" key="8">
    <source>
        <dbReference type="ARBA" id="ARBA00023136"/>
    </source>
</evidence>
<dbReference type="AlphaFoldDB" id="A0A0R2H9Q8"/>
<protein>
    <submittedName>
        <fullName evidence="12">ABC-type multidrug protein lipid transport system, ATPase component</fullName>
    </submittedName>
</protein>
<sequence>MSLFFGSWAGITCSRASAGLAKNLRHDLFESVQGFSFSNIDKFSASSLVTRMTTDITNVQMAYMMIIRVAVRAPLMVIFSFTLAYMMGGRLSLIFLFTIPFLGIGLALVIKNAMPIFRTVFYKYDKLNASVQENINGIRVVKSFVREDYEFNKFNKAADDVRKDFTKAEMILAFNAPMMQFCLYLVMVFTLSFGSYLVISSHATILNVGQLSSILTYSFQILISLMMLSMIFVMVTMAAESAERIVAVLNEKSTLTNPEDPIYEVPNGDITFNNVSFKYSTKADRNALENINLHIKSGQTIGILGGTGSSKTSLIQLISRLYDTTEGDVLVGGHNVKDYDLVTLRDQVAVVLQKNELFSGTIAENLRWGNKDATDEEIKAACELACADEFIELMPNKYETHIEQGGSNVSGGQKQRLCIARALLKKPKVLILDDSTSAVDTKTDAKIRDGFKKFIPETTKIIIAQRIASVQDADQIIIMNKGTIADIGTHDELLARNEIYQETYYSQNKKDGDDHGNE</sequence>
<evidence type="ECO:0000259" key="11">
    <source>
        <dbReference type="PROSITE" id="PS50929"/>
    </source>
</evidence>
<gene>
    <name evidence="12" type="ORF">IV49_GL000895</name>
</gene>
<dbReference type="InterPro" id="IPR036640">
    <property type="entry name" value="ABC1_TM_sf"/>
</dbReference>
<keyword evidence="4 9" id="KW-0812">Transmembrane</keyword>
<keyword evidence="7 9" id="KW-1133">Transmembrane helix</keyword>
<dbReference type="GO" id="GO:0005886">
    <property type="term" value="C:plasma membrane"/>
    <property type="evidence" value="ECO:0007669"/>
    <property type="project" value="UniProtKB-SubCell"/>
</dbReference>
<dbReference type="EMBL" id="JQBL01000022">
    <property type="protein sequence ID" value="KRN49715.1"/>
    <property type="molecule type" value="Genomic_DNA"/>
</dbReference>
<dbReference type="GO" id="GO:0016887">
    <property type="term" value="F:ATP hydrolysis activity"/>
    <property type="evidence" value="ECO:0007669"/>
    <property type="project" value="InterPro"/>
</dbReference>
<dbReference type="InterPro" id="IPR003439">
    <property type="entry name" value="ABC_transporter-like_ATP-bd"/>
</dbReference>
<dbReference type="SUPFAM" id="SSF52540">
    <property type="entry name" value="P-loop containing nucleoside triphosphate hydrolases"/>
    <property type="match status" value="1"/>
</dbReference>
<dbReference type="Pfam" id="PF00664">
    <property type="entry name" value="ABC_membrane"/>
    <property type="match status" value="1"/>
</dbReference>
<keyword evidence="2" id="KW-0813">Transport</keyword>
<feature type="transmembrane region" description="Helical" evidence="9">
    <location>
        <begin position="181"/>
        <end position="199"/>
    </location>
</feature>
<evidence type="ECO:0000256" key="5">
    <source>
        <dbReference type="ARBA" id="ARBA00022741"/>
    </source>
</evidence>
<keyword evidence="6" id="KW-0067">ATP-binding</keyword>
<feature type="domain" description="ABC transmembrane type-1" evidence="11">
    <location>
        <begin position="1"/>
        <end position="237"/>
    </location>
</feature>
<dbReference type="PROSITE" id="PS50893">
    <property type="entry name" value="ABC_TRANSPORTER_2"/>
    <property type="match status" value="1"/>
</dbReference>
<dbReference type="PANTHER" id="PTHR43394:SF1">
    <property type="entry name" value="ATP-BINDING CASSETTE SUB-FAMILY B MEMBER 10, MITOCHONDRIAL"/>
    <property type="match status" value="1"/>
</dbReference>
<dbReference type="PATRIC" id="fig|1410657.5.peg.933"/>
<dbReference type="InterPro" id="IPR017871">
    <property type="entry name" value="ABC_transporter-like_CS"/>
</dbReference>
<dbReference type="SUPFAM" id="SSF90123">
    <property type="entry name" value="ABC transporter transmembrane region"/>
    <property type="match status" value="1"/>
</dbReference>
<keyword evidence="13" id="KW-1185">Reference proteome</keyword>
<dbReference type="Pfam" id="PF00005">
    <property type="entry name" value="ABC_tran"/>
    <property type="match status" value="1"/>
</dbReference>
<keyword evidence="3" id="KW-1003">Cell membrane</keyword>
<dbReference type="CDD" id="cd18548">
    <property type="entry name" value="ABC_6TM_Tm287_like"/>
    <property type="match status" value="1"/>
</dbReference>
<dbReference type="Gene3D" id="3.40.50.300">
    <property type="entry name" value="P-loop containing nucleotide triphosphate hydrolases"/>
    <property type="match status" value="1"/>
</dbReference>
<comment type="subcellular location">
    <subcellularLocation>
        <location evidence="1">Cell membrane</location>
        <topology evidence="1">Multi-pass membrane protein</topology>
    </subcellularLocation>
</comment>
<feature type="transmembrane region" description="Helical" evidence="9">
    <location>
        <begin position="219"/>
        <end position="239"/>
    </location>
</feature>
<organism evidence="12 13">
    <name type="scientific">Kandleria vitulina DSM 20405</name>
    <dbReference type="NCBI Taxonomy" id="1410657"/>
    <lineage>
        <taxon>Bacteria</taxon>
        <taxon>Bacillati</taxon>
        <taxon>Bacillota</taxon>
        <taxon>Erysipelotrichia</taxon>
        <taxon>Erysipelotrichales</taxon>
        <taxon>Coprobacillaceae</taxon>
        <taxon>Kandleria</taxon>
    </lineage>
</organism>
<comment type="caution">
    <text evidence="12">The sequence shown here is derived from an EMBL/GenBank/DDBJ whole genome shotgun (WGS) entry which is preliminary data.</text>
</comment>
<dbReference type="FunFam" id="3.40.50.300:FF:000221">
    <property type="entry name" value="Multidrug ABC transporter ATP-binding protein"/>
    <property type="match status" value="1"/>
</dbReference>
<name>A0A0R2H9Q8_9FIRM</name>